<comment type="caution">
    <text evidence="1">The sequence shown here is derived from an EMBL/GenBank/DDBJ whole genome shotgun (WGS) entry which is preliminary data.</text>
</comment>
<dbReference type="EMBL" id="ABCS01000034">
    <property type="protein sequence ID" value="EDM78202.1"/>
    <property type="molecule type" value="Genomic_DNA"/>
</dbReference>
<gene>
    <name evidence="1" type="ORF">PPSIR1_00675</name>
</gene>
<sequence length="46" mass="4987">MAEGGSLELYEVLDYLQPDPRTYGTLPGAQLNLAASEGQGWGEMKE</sequence>
<reference evidence="1 2" key="1">
    <citation type="submission" date="2007-06" db="EMBL/GenBank/DDBJ databases">
        <authorList>
            <person name="Shimkets L."/>
            <person name="Ferriera S."/>
            <person name="Johnson J."/>
            <person name="Kravitz S."/>
            <person name="Beeson K."/>
            <person name="Sutton G."/>
            <person name="Rogers Y.-H."/>
            <person name="Friedman R."/>
            <person name="Frazier M."/>
            <person name="Venter J.C."/>
        </authorList>
    </citation>
    <scope>NUCLEOTIDE SEQUENCE [LARGE SCALE GENOMIC DNA]</scope>
    <source>
        <strain evidence="1 2">SIR-1</strain>
    </source>
</reference>
<dbReference type="AlphaFoldDB" id="A6G7J3"/>
<keyword evidence="2" id="KW-1185">Reference proteome</keyword>
<evidence type="ECO:0000313" key="1">
    <source>
        <dbReference type="EMBL" id="EDM78202.1"/>
    </source>
</evidence>
<accession>A6G7J3</accession>
<proteinExistence type="predicted"/>
<dbReference type="Proteomes" id="UP000005801">
    <property type="component" value="Unassembled WGS sequence"/>
</dbReference>
<protein>
    <submittedName>
        <fullName evidence="1">Uncharacterized protein</fullName>
    </submittedName>
</protein>
<organism evidence="1 2">
    <name type="scientific">Plesiocystis pacifica SIR-1</name>
    <dbReference type="NCBI Taxonomy" id="391625"/>
    <lineage>
        <taxon>Bacteria</taxon>
        <taxon>Pseudomonadati</taxon>
        <taxon>Myxococcota</taxon>
        <taxon>Polyangia</taxon>
        <taxon>Nannocystales</taxon>
        <taxon>Nannocystaceae</taxon>
        <taxon>Plesiocystis</taxon>
    </lineage>
</organism>
<evidence type="ECO:0000313" key="2">
    <source>
        <dbReference type="Proteomes" id="UP000005801"/>
    </source>
</evidence>
<name>A6G7J3_9BACT</name>